<accession>A0A9P3HKR5</accession>
<name>A0A9P3HKR5_9FUNG</name>
<protein>
    <submittedName>
        <fullName evidence="1">Uncharacterized protein</fullName>
    </submittedName>
</protein>
<gene>
    <name evidence="1" type="ORF">EMPS_10755</name>
</gene>
<evidence type="ECO:0000313" key="1">
    <source>
        <dbReference type="EMBL" id="GJJ78396.1"/>
    </source>
</evidence>
<comment type="caution">
    <text evidence="1">The sequence shown here is derived from an EMBL/GenBank/DDBJ whole genome shotgun (WGS) entry which is preliminary data.</text>
</comment>
<organism evidence="1 2">
    <name type="scientific">Entomortierella parvispora</name>
    <dbReference type="NCBI Taxonomy" id="205924"/>
    <lineage>
        <taxon>Eukaryota</taxon>
        <taxon>Fungi</taxon>
        <taxon>Fungi incertae sedis</taxon>
        <taxon>Mucoromycota</taxon>
        <taxon>Mortierellomycotina</taxon>
        <taxon>Mortierellomycetes</taxon>
        <taxon>Mortierellales</taxon>
        <taxon>Mortierellaceae</taxon>
        <taxon>Entomortierella</taxon>
    </lineage>
</organism>
<dbReference type="EMBL" id="BQFW01000015">
    <property type="protein sequence ID" value="GJJ78396.1"/>
    <property type="molecule type" value="Genomic_DNA"/>
</dbReference>
<reference evidence="1" key="1">
    <citation type="submission" date="2021-11" db="EMBL/GenBank/DDBJ databases">
        <authorList>
            <person name="Herlambang A."/>
            <person name="Guo Y."/>
            <person name="Takashima Y."/>
            <person name="Nishizawa T."/>
        </authorList>
    </citation>
    <scope>NUCLEOTIDE SEQUENCE</scope>
    <source>
        <strain evidence="1">E1425</strain>
    </source>
</reference>
<sequence>MNSMLKLTCLLEGRSTSRSFPTYMGSNSRVFDLEQHLLAFIDQKYIPRGGPRNTPILWITNLGKVRQASSLSLDSLPDKKRLWDPTQPLSTLPQGTAILVQLAQKDVPIVAASGPASSTSAGGQSLSISRAMILTLYTFWNPISCSDQRSRDIKEDAPGPDVRPL</sequence>
<keyword evidence="2" id="KW-1185">Reference proteome</keyword>
<proteinExistence type="predicted"/>
<reference evidence="1" key="2">
    <citation type="journal article" date="2022" name="Microbiol. Resour. Announc.">
        <title>Whole-Genome Sequence of Entomortierella parvispora E1425, a Mucoromycotan Fungus Associated with Burkholderiaceae-Related Endosymbiotic Bacteria.</title>
        <authorList>
            <person name="Herlambang A."/>
            <person name="Guo Y."/>
            <person name="Takashima Y."/>
            <person name="Narisawa K."/>
            <person name="Ohta H."/>
            <person name="Nishizawa T."/>
        </authorList>
    </citation>
    <scope>NUCLEOTIDE SEQUENCE</scope>
    <source>
        <strain evidence="1">E1425</strain>
    </source>
</reference>
<dbReference type="Proteomes" id="UP000827284">
    <property type="component" value="Unassembled WGS sequence"/>
</dbReference>
<dbReference type="AlphaFoldDB" id="A0A9P3HKR5"/>
<evidence type="ECO:0000313" key="2">
    <source>
        <dbReference type="Proteomes" id="UP000827284"/>
    </source>
</evidence>